<reference evidence="4" key="3">
    <citation type="submission" date="2015-04" db="UniProtKB">
        <authorList>
            <consortium name="EnsemblPlants"/>
        </authorList>
    </citation>
    <scope>IDENTIFICATION</scope>
    <source>
        <strain evidence="4">cv. Jemalong A17</strain>
    </source>
</reference>
<dbReference type="Proteomes" id="UP000265566">
    <property type="component" value="Chromosome 3"/>
</dbReference>
<protein>
    <submittedName>
        <fullName evidence="2 4">Uncharacterized protein</fullName>
    </submittedName>
</protein>
<organism evidence="2 5">
    <name type="scientific">Medicago truncatula</name>
    <name type="common">Barrel medic</name>
    <name type="synonym">Medicago tribuloides</name>
    <dbReference type="NCBI Taxonomy" id="3880"/>
    <lineage>
        <taxon>Eukaryota</taxon>
        <taxon>Viridiplantae</taxon>
        <taxon>Streptophyta</taxon>
        <taxon>Embryophyta</taxon>
        <taxon>Tracheophyta</taxon>
        <taxon>Spermatophyta</taxon>
        <taxon>Magnoliopsida</taxon>
        <taxon>eudicotyledons</taxon>
        <taxon>Gunneridae</taxon>
        <taxon>Pentapetalae</taxon>
        <taxon>rosids</taxon>
        <taxon>fabids</taxon>
        <taxon>Fabales</taxon>
        <taxon>Fabaceae</taxon>
        <taxon>Papilionoideae</taxon>
        <taxon>50 kb inversion clade</taxon>
        <taxon>NPAAA clade</taxon>
        <taxon>Hologalegina</taxon>
        <taxon>IRL clade</taxon>
        <taxon>Trifolieae</taxon>
        <taxon>Medicago</taxon>
    </lineage>
</organism>
<feature type="region of interest" description="Disordered" evidence="1">
    <location>
        <begin position="24"/>
        <end position="47"/>
    </location>
</feature>
<reference evidence="2 5" key="1">
    <citation type="journal article" date="2011" name="Nature">
        <title>The Medicago genome provides insight into the evolution of rhizobial symbioses.</title>
        <authorList>
            <person name="Young N.D."/>
            <person name="Debelle F."/>
            <person name="Oldroyd G.E."/>
            <person name="Geurts R."/>
            <person name="Cannon S.B."/>
            <person name="Udvardi M.K."/>
            <person name="Benedito V.A."/>
            <person name="Mayer K.F."/>
            <person name="Gouzy J."/>
            <person name="Schoof H."/>
            <person name="Van de Peer Y."/>
            <person name="Proost S."/>
            <person name="Cook D.R."/>
            <person name="Meyers B.C."/>
            <person name="Spannagl M."/>
            <person name="Cheung F."/>
            <person name="De Mita S."/>
            <person name="Krishnakumar V."/>
            <person name="Gundlach H."/>
            <person name="Zhou S."/>
            <person name="Mudge J."/>
            <person name="Bharti A.K."/>
            <person name="Murray J.D."/>
            <person name="Naoumkina M.A."/>
            <person name="Rosen B."/>
            <person name="Silverstein K.A."/>
            <person name="Tang H."/>
            <person name="Rombauts S."/>
            <person name="Zhao P.X."/>
            <person name="Zhou P."/>
            <person name="Barbe V."/>
            <person name="Bardou P."/>
            <person name="Bechner M."/>
            <person name="Bellec A."/>
            <person name="Berger A."/>
            <person name="Berges H."/>
            <person name="Bidwell S."/>
            <person name="Bisseling T."/>
            <person name="Choisne N."/>
            <person name="Couloux A."/>
            <person name="Denny R."/>
            <person name="Deshpande S."/>
            <person name="Dai X."/>
            <person name="Doyle J.J."/>
            <person name="Dudez A.M."/>
            <person name="Farmer A.D."/>
            <person name="Fouteau S."/>
            <person name="Franken C."/>
            <person name="Gibelin C."/>
            <person name="Gish J."/>
            <person name="Goldstein S."/>
            <person name="Gonzalez A.J."/>
            <person name="Green P.J."/>
            <person name="Hallab A."/>
            <person name="Hartog M."/>
            <person name="Hua A."/>
            <person name="Humphray S.J."/>
            <person name="Jeong D.H."/>
            <person name="Jing Y."/>
            <person name="Jocker A."/>
            <person name="Kenton S.M."/>
            <person name="Kim D.J."/>
            <person name="Klee K."/>
            <person name="Lai H."/>
            <person name="Lang C."/>
            <person name="Lin S."/>
            <person name="Macmil S.L."/>
            <person name="Magdelenat G."/>
            <person name="Matthews L."/>
            <person name="McCorrison J."/>
            <person name="Monaghan E.L."/>
            <person name="Mun J.H."/>
            <person name="Najar F.Z."/>
            <person name="Nicholson C."/>
            <person name="Noirot C."/>
            <person name="O'Bleness M."/>
            <person name="Paule C.R."/>
            <person name="Poulain J."/>
            <person name="Prion F."/>
            <person name="Qin B."/>
            <person name="Qu C."/>
            <person name="Retzel E.F."/>
            <person name="Riddle C."/>
            <person name="Sallet E."/>
            <person name="Samain S."/>
            <person name="Samson N."/>
            <person name="Sanders I."/>
            <person name="Saurat O."/>
            <person name="Scarpelli C."/>
            <person name="Schiex T."/>
            <person name="Segurens B."/>
            <person name="Severin A.J."/>
            <person name="Sherrier D.J."/>
            <person name="Shi R."/>
            <person name="Sims S."/>
            <person name="Singer S.R."/>
            <person name="Sinharoy S."/>
            <person name="Sterck L."/>
            <person name="Viollet A."/>
            <person name="Wang B.B."/>
            <person name="Wang K."/>
            <person name="Wang M."/>
            <person name="Wang X."/>
            <person name="Warfsmann J."/>
            <person name="Weissenbach J."/>
            <person name="White D.D."/>
            <person name="White J.D."/>
            <person name="Wiley G.B."/>
            <person name="Wincker P."/>
            <person name="Xing Y."/>
            <person name="Yang L."/>
            <person name="Yao Z."/>
            <person name="Ying F."/>
            <person name="Zhai J."/>
            <person name="Zhou L."/>
            <person name="Zuber A."/>
            <person name="Denarie J."/>
            <person name="Dixon R.A."/>
            <person name="May G.D."/>
            <person name="Schwartz D.C."/>
            <person name="Rogers J."/>
            <person name="Quetier F."/>
            <person name="Town C.D."/>
            <person name="Roe B.A."/>
        </authorList>
    </citation>
    <scope>NUCLEOTIDE SEQUENCE [LARGE SCALE GENOMIC DNA]</scope>
    <source>
        <strain evidence="2">A17</strain>
        <strain evidence="4 5">cv. Jemalong A17</strain>
    </source>
</reference>
<sequence length="63" mass="6887">MNIFVSFSIMQPFASSLSPIHRFPQPTQGIHEGGTTPVTSSMKASQKNTKIRIFHEVGGGKKN</sequence>
<keyword evidence="5" id="KW-1185">Reference proteome</keyword>
<dbReference type="EMBL" id="CM001219">
    <property type="protein sequence ID" value="KEH36376.1"/>
    <property type="molecule type" value="Genomic_DNA"/>
</dbReference>
<evidence type="ECO:0000313" key="2">
    <source>
        <dbReference type="EMBL" id="KEH36376.1"/>
    </source>
</evidence>
<reference evidence="3" key="4">
    <citation type="journal article" date="2018" name="Nat. Plants">
        <title>Whole-genome landscape of Medicago truncatula symbiotic genes.</title>
        <authorList>
            <person name="Pecrix Y."/>
            <person name="Gamas P."/>
            <person name="Carrere S."/>
        </authorList>
    </citation>
    <scope>NUCLEOTIDE SEQUENCE</scope>
    <source>
        <tissue evidence="3">Leaves</tissue>
    </source>
</reference>
<accession>A0A072V413</accession>
<dbReference type="Gramene" id="rna20021">
    <property type="protein sequence ID" value="RHN71348.1"/>
    <property type="gene ID" value="gene20021"/>
</dbReference>
<evidence type="ECO:0000313" key="3">
    <source>
        <dbReference type="EMBL" id="RHN71348.1"/>
    </source>
</evidence>
<dbReference type="HOGENOM" id="CLU_3053381_0_0_1"/>
<dbReference type="PaxDb" id="3880-AES74259"/>
<evidence type="ECO:0000313" key="5">
    <source>
        <dbReference type="Proteomes" id="UP000002051"/>
    </source>
</evidence>
<dbReference type="EnsemblPlants" id="KEH36376">
    <property type="protein sequence ID" value="KEH36376"/>
    <property type="gene ID" value="MTR_3g117530"/>
</dbReference>
<proteinExistence type="predicted"/>
<dbReference type="EMBL" id="PSQE01000003">
    <property type="protein sequence ID" value="RHN71348.1"/>
    <property type="molecule type" value="Genomic_DNA"/>
</dbReference>
<dbReference type="Proteomes" id="UP000002051">
    <property type="component" value="Chromosome 3"/>
</dbReference>
<feature type="compositionally biased region" description="Polar residues" evidence="1">
    <location>
        <begin position="36"/>
        <end position="47"/>
    </location>
</feature>
<evidence type="ECO:0000313" key="4">
    <source>
        <dbReference type="EnsemblPlants" id="KEH36376"/>
    </source>
</evidence>
<dbReference type="ExpressionAtlas" id="A0A072V413">
    <property type="expression patterns" value="differential"/>
</dbReference>
<gene>
    <name evidence="2" type="ordered locus">MTR_3g117530</name>
    <name evidence="3" type="ORF">MtrunA17_Chr3g0145281</name>
</gene>
<evidence type="ECO:0000256" key="1">
    <source>
        <dbReference type="SAM" id="MobiDB-lite"/>
    </source>
</evidence>
<reference evidence="2 5" key="2">
    <citation type="journal article" date="2014" name="BMC Genomics">
        <title>An improved genome release (version Mt4.0) for the model legume Medicago truncatula.</title>
        <authorList>
            <person name="Tang H."/>
            <person name="Krishnakumar V."/>
            <person name="Bidwell S."/>
            <person name="Rosen B."/>
            <person name="Chan A."/>
            <person name="Zhou S."/>
            <person name="Gentzbittel L."/>
            <person name="Childs K.L."/>
            <person name="Yandell M."/>
            <person name="Gundlach H."/>
            <person name="Mayer K.F."/>
            <person name="Schwartz D.C."/>
            <person name="Town C.D."/>
        </authorList>
    </citation>
    <scope>GENOME REANNOTATION</scope>
    <source>
        <strain evidence="2">A17</strain>
        <strain evidence="4 5">cv. Jemalong A17</strain>
    </source>
</reference>
<name>A0A072V413_MEDTR</name>
<dbReference type="AlphaFoldDB" id="A0A072V413"/>